<name>A0A7C9AFG7_OPUST</name>
<accession>A0A7C9AFG7</accession>
<dbReference type="EMBL" id="GISG01227122">
    <property type="protein sequence ID" value="MBA4665371.1"/>
    <property type="molecule type" value="Transcribed_RNA"/>
</dbReference>
<proteinExistence type="predicted"/>
<reference evidence="2" key="2">
    <citation type="submission" date="2020-07" db="EMBL/GenBank/DDBJ databases">
        <authorList>
            <person name="Vera ALvarez R."/>
            <person name="Arias-Moreno D.M."/>
            <person name="Jimenez-Jacinto V."/>
            <person name="Jimenez-Bremont J.F."/>
            <person name="Swaminathan K."/>
            <person name="Moose S.P."/>
            <person name="Guerrero-Gonzalez M.L."/>
            <person name="Marino-Ramirez L."/>
            <person name="Landsman D."/>
            <person name="Rodriguez-Kessler M."/>
            <person name="Delgado-Sanchez P."/>
        </authorList>
    </citation>
    <scope>NUCLEOTIDE SEQUENCE</scope>
    <source>
        <tissue evidence="2">Cladode</tissue>
    </source>
</reference>
<organism evidence="2">
    <name type="scientific">Opuntia streptacantha</name>
    <name type="common">Prickly pear cactus</name>
    <name type="synonym">Opuntia cardona</name>
    <dbReference type="NCBI Taxonomy" id="393608"/>
    <lineage>
        <taxon>Eukaryota</taxon>
        <taxon>Viridiplantae</taxon>
        <taxon>Streptophyta</taxon>
        <taxon>Embryophyta</taxon>
        <taxon>Tracheophyta</taxon>
        <taxon>Spermatophyta</taxon>
        <taxon>Magnoliopsida</taxon>
        <taxon>eudicotyledons</taxon>
        <taxon>Gunneridae</taxon>
        <taxon>Pentapetalae</taxon>
        <taxon>Caryophyllales</taxon>
        <taxon>Cactineae</taxon>
        <taxon>Cactaceae</taxon>
        <taxon>Opuntioideae</taxon>
        <taxon>Opuntia</taxon>
    </lineage>
</organism>
<evidence type="ECO:0000313" key="2">
    <source>
        <dbReference type="EMBL" id="MBA4665371.1"/>
    </source>
</evidence>
<sequence length="105" mass="11382">MCGGLFYNFVYPLPSFPDHRPRHASRQQQTAPDYLSPAVAILRHFKNPLENPNQRILSGGDLKNLAAVKSEVSVNLMGRDDVDDSLRAGGGDGVLDVDPGGCFSL</sequence>
<dbReference type="AlphaFoldDB" id="A0A7C9AFG7"/>
<protein>
    <submittedName>
        <fullName evidence="2">Uncharacterized protein</fullName>
    </submittedName>
</protein>
<reference evidence="2" key="1">
    <citation type="journal article" date="2013" name="J. Plant Res.">
        <title>Effect of fungi and light on seed germination of three Opuntia species from semiarid lands of central Mexico.</title>
        <authorList>
            <person name="Delgado-Sanchez P."/>
            <person name="Jimenez-Bremont J.F."/>
            <person name="Guerrero-Gonzalez Mde L."/>
            <person name="Flores J."/>
        </authorList>
    </citation>
    <scope>NUCLEOTIDE SEQUENCE</scope>
    <source>
        <tissue evidence="2">Cladode</tissue>
    </source>
</reference>
<feature type="compositionally biased region" description="Low complexity" evidence="1">
    <location>
        <begin position="94"/>
        <end position="105"/>
    </location>
</feature>
<feature type="region of interest" description="Disordered" evidence="1">
    <location>
        <begin position="86"/>
        <end position="105"/>
    </location>
</feature>
<evidence type="ECO:0000256" key="1">
    <source>
        <dbReference type="SAM" id="MobiDB-lite"/>
    </source>
</evidence>